<evidence type="ECO:0000313" key="8">
    <source>
        <dbReference type="EMBL" id="MTT74942.1"/>
    </source>
</evidence>
<dbReference type="SUPFAM" id="SSF102114">
    <property type="entry name" value="Radical SAM enzymes"/>
    <property type="match status" value="1"/>
</dbReference>
<keyword evidence="4" id="KW-0479">Metal-binding</keyword>
<keyword evidence="5" id="KW-0408">Iron</keyword>
<gene>
    <name evidence="8" type="ORF">GMD11_01495</name>
    <name evidence="9" type="ORF">GMD18_01490</name>
</gene>
<dbReference type="Pfam" id="PF04055">
    <property type="entry name" value="Radical_SAM"/>
    <property type="match status" value="1"/>
</dbReference>
<keyword evidence="3" id="KW-0949">S-adenosyl-L-methionine</keyword>
<evidence type="ECO:0000313" key="10">
    <source>
        <dbReference type="Proteomes" id="UP000443070"/>
    </source>
</evidence>
<keyword evidence="10" id="KW-1185">Reference proteome</keyword>
<keyword evidence="2" id="KW-0004">4Fe-4S</keyword>
<accession>A0A7X3BUC4</accession>
<dbReference type="PANTHER" id="PTHR11135:SF0">
    <property type="entry name" value="ELONGATOR COMPLEX PROTEIN 3"/>
    <property type="match status" value="1"/>
</dbReference>
<dbReference type="GO" id="GO:0002926">
    <property type="term" value="P:tRNA wobble base 5-methoxycarbonylmethyl-2-thiouridinylation"/>
    <property type="evidence" value="ECO:0007669"/>
    <property type="project" value="TreeGrafter"/>
</dbReference>
<organism evidence="8 11">
    <name type="scientific">Phascolarctobacterium faecium</name>
    <dbReference type="NCBI Taxonomy" id="33025"/>
    <lineage>
        <taxon>Bacteria</taxon>
        <taxon>Bacillati</taxon>
        <taxon>Bacillota</taxon>
        <taxon>Negativicutes</taxon>
        <taxon>Acidaminococcales</taxon>
        <taxon>Acidaminococcaceae</taxon>
        <taxon>Phascolarctobacterium</taxon>
    </lineage>
</organism>
<comment type="cofactor">
    <cofactor evidence="1">
        <name>[4Fe-4S] cluster</name>
        <dbReference type="ChEBI" id="CHEBI:49883"/>
    </cofactor>
</comment>
<dbReference type="InterPro" id="IPR007197">
    <property type="entry name" value="rSAM"/>
</dbReference>
<keyword evidence="6" id="KW-0411">Iron-sulfur</keyword>
<dbReference type="Proteomes" id="UP000484547">
    <property type="component" value="Unassembled WGS sequence"/>
</dbReference>
<dbReference type="SFLD" id="SFLDS00029">
    <property type="entry name" value="Radical_SAM"/>
    <property type="match status" value="1"/>
</dbReference>
<evidence type="ECO:0000313" key="9">
    <source>
        <dbReference type="EMBL" id="MTU03073.1"/>
    </source>
</evidence>
<reference evidence="10 11" key="1">
    <citation type="journal article" date="2019" name="Nat. Med.">
        <title>A library of human gut bacterial isolates paired with longitudinal multiomics data enables mechanistic microbiome research.</title>
        <authorList>
            <person name="Poyet M."/>
            <person name="Groussin M."/>
            <person name="Gibbons S.M."/>
            <person name="Avila-Pacheco J."/>
            <person name="Jiang X."/>
            <person name="Kearney S.M."/>
            <person name="Perrotta A.R."/>
            <person name="Berdy B."/>
            <person name="Zhao S."/>
            <person name="Lieberman T.D."/>
            <person name="Swanson P.K."/>
            <person name="Smith M."/>
            <person name="Roesemann S."/>
            <person name="Alexander J.E."/>
            <person name="Rich S.A."/>
            <person name="Livny J."/>
            <person name="Vlamakis H."/>
            <person name="Clish C."/>
            <person name="Bullock K."/>
            <person name="Deik A."/>
            <person name="Scott J."/>
            <person name="Pierce K.A."/>
            <person name="Xavier R.J."/>
            <person name="Alm E.J."/>
        </authorList>
    </citation>
    <scope>NUCLEOTIDE SEQUENCE [LARGE SCALE GENOMIC DNA]</scope>
    <source>
        <strain evidence="8 11">BIOML-A13</strain>
        <strain evidence="9 10">BIOML-A3</strain>
    </source>
</reference>
<dbReference type="Pfam" id="PF16199">
    <property type="entry name" value="Radical_SAM_C"/>
    <property type="match status" value="1"/>
</dbReference>
<dbReference type="PANTHER" id="PTHR11135">
    <property type="entry name" value="HISTONE ACETYLTRANSFERASE-RELATED"/>
    <property type="match status" value="1"/>
</dbReference>
<evidence type="ECO:0000256" key="1">
    <source>
        <dbReference type="ARBA" id="ARBA00001966"/>
    </source>
</evidence>
<evidence type="ECO:0000313" key="11">
    <source>
        <dbReference type="Proteomes" id="UP000484547"/>
    </source>
</evidence>
<protein>
    <submittedName>
        <fullName evidence="8">Radical SAM protein</fullName>
    </submittedName>
</protein>
<name>A0A7X3BUC4_9FIRM</name>
<sequence>MAIIPVFIPHAGCPHQCVFCNQKTISGQQTASSRDVEQQLERYLQWIKPGPSNEAAFYGGSFTGLPADLQTELFRPVDKLLAEGVIGSVRLSTRPDYIDAARLELLQAHGVKTVELGVQSLDDNVLAAAERGHQATDVYKAVSLLKQYGFEIGLQLMVGMPGQSFDSVKATVEQVLRLDPSFARIYPLLVIKGTPLEHIYERGEFEPLTLEAAVEQSAYVYSKLTLAGIKVIRVGLQADEELCSEGNIVAGPFHPSFGELVQSFLLYAELTPQLQRLFCQGAGNIVITCPSKLESKLRGLKNNNLRRWQQLAGPVPVNIKARPDAERIMISWRLDDE</sequence>
<feature type="domain" description="Radical SAM core" evidence="7">
    <location>
        <begin position="1"/>
        <end position="227"/>
    </location>
</feature>
<dbReference type="GO" id="GO:0051539">
    <property type="term" value="F:4 iron, 4 sulfur cluster binding"/>
    <property type="evidence" value="ECO:0007669"/>
    <property type="project" value="UniProtKB-KW"/>
</dbReference>
<dbReference type="GO" id="GO:0003824">
    <property type="term" value="F:catalytic activity"/>
    <property type="evidence" value="ECO:0007669"/>
    <property type="project" value="InterPro"/>
</dbReference>
<dbReference type="InterPro" id="IPR032432">
    <property type="entry name" value="Radical_SAM_C"/>
</dbReference>
<dbReference type="InterPro" id="IPR006638">
    <property type="entry name" value="Elp3/MiaA/NifB-like_rSAM"/>
</dbReference>
<dbReference type="Gene3D" id="3.80.30.20">
    <property type="entry name" value="tm_1862 like domain"/>
    <property type="match status" value="1"/>
</dbReference>
<dbReference type="AlphaFoldDB" id="A0A7X3BUC4"/>
<dbReference type="SFLD" id="SFLDG01086">
    <property type="entry name" value="elongater_protein-like"/>
    <property type="match status" value="1"/>
</dbReference>
<proteinExistence type="predicted"/>
<dbReference type="GO" id="GO:0005737">
    <property type="term" value="C:cytoplasm"/>
    <property type="evidence" value="ECO:0007669"/>
    <property type="project" value="TreeGrafter"/>
</dbReference>
<dbReference type="EMBL" id="WNBW01000001">
    <property type="protein sequence ID" value="MTU03073.1"/>
    <property type="molecule type" value="Genomic_DNA"/>
</dbReference>
<evidence type="ECO:0000256" key="3">
    <source>
        <dbReference type="ARBA" id="ARBA00022691"/>
    </source>
</evidence>
<evidence type="ECO:0000256" key="2">
    <source>
        <dbReference type="ARBA" id="ARBA00022485"/>
    </source>
</evidence>
<dbReference type="EMBL" id="WNBM01000001">
    <property type="protein sequence ID" value="MTT74942.1"/>
    <property type="molecule type" value="Genomic_DNA"/>
</dbReference>
<evidence type="ECO:0000259" key="7">
    <source>
        <dbReference type="PROSITE" id="PS51918"/>
    </source>
</evidence>
<dbReference type="InterPro" id="IPR023404">
    <property type="entry name" value="rSAM_horseshoe"/>
</dbReference>
<evidence type="ECO:0000256" key="5">
    <source>
        <dbReference type="ARBA" id="ARBA00023004"/>
    </source>
</evidence>
<dbReference type="PROSITE" id="PS51918">
    <property type="entry name" value="RADICAL_SAM"/>
    <property type="match status" value="1"/>
</dbReference>
<dbReference type="SMART" id="SM00729">
    <property type="entry name" value="Elp3"/>
    <property type="match status" value="1"/>
</dbReference>
<dbReference type="Proteomes" id="UP000443070">
    <property type="component" value="Unassembled WGS sequence"/>
</dbReference>
<evidence type="ECO:0000256" key="6">
    <source>
        <dbReference type="ARBA" id="ARBA00023014"/>
    </source>
</evidence>
<comment type="caution">
    <text evidence="8">The sequence shown here is derived from an EMBL/GenBank/DDBJ whole genome shotgun (WGS) entry which is preliminary data.</text>
</comment>
<dbReference type="RefSeq" id="WP_173020337.1">
    <property type="nucleotide sequence ID" value="NZ_CAUDCT010000001.1"/>
</dbReference>
<evidence type="ECO:0000256" key="4">
    <source>
        <dbReference type="ARBA" id="ARBA00022723"/>
    </source>
</evidence>
<dbReference type="SFLD" id="SFLDG01082">
    <property type="entry name" value="B12-binding_domain_containing"/>
    <property type="match status" value="1"/>
</dbReference>
<dbReference type="InterPro" id="IPR039661">
    <property type="entry name" value="ELP3"/>
</dbReference>
<dbReference type="GO" id="GO:0046872">
    <property type="term" value="F:metal ion binding"/>
    <property type="evidence" value="ECO:0007669"/>
    <property type="project" value="UniProtKB-KW"/>
</dbReference>
<dbReference type="InterPro" id="IPR058240">
    <property type="entry name" value="rSAM_sf"/>
</dbReference>
<dbReference type="CDD" id="cd01335">
    <property type="entry name" value="Radical_SAM"/>
    <property type="match status" value="1"/>
</dbReference>